<accession>X0Z455</accession>
<keyword evidence="1" id="KW-1133">Transmembrane helix</keyword>
<name>X0Z455_9ZZZZ</name>
<gene>
    <name evidence="2" type="ORF">S01H1_79671</name>
</gene>
<dbReference type="AlphaFoldDB" id="X0Z455"/>
<reference evidence="2" key="1">
    <citation type="journal article" date="2014" name="Front. Microbiol.">
        <title>High frequency of phylogenetically diverse reductive dehalogenase-homologous genes in deep subseafloor sedimentary metagenomes.</title>
        <authorList>
            <person name="Kawai M."/>
            <person name="Futagami T."/>
            <person name="Toyoda A."/>
            <person name="Takaki Y."/>
            <person name="Nishi S."/>
            <person name="Hori S."/>
            <person name="Arai W."/>
            <person name="Tsubouchi T."/>
            <person name="Morono Y."/>
            <person name="Uchiyama I."/>
            <person name="Ito T."/>
            <person name="Fujiyama A."/>
            <person name="Inagaki F."/>
            <person name="Takami H."/>
        </authorList>
    </citation>
    <scope>NUCLEOTIDE SEQUENCE</scope>
    <source>
        <strain evidence="2">Expedition CK06-06</strain>
    </source>
</reference>
<feature type="transmembrane region" description="Helical" evidence="1">
    <location>
        <begin position="121"/>
        <end position="145"/>
    </location>
</feature>
<keyword evidence="1" id="KW-0812">Transmembrane</keyword>
<comment type="caution">
    <text evidence="2">The sequence shown here is derived from an EMBL/GenBank/DDBJ whole genome shotgun (WGS) entry which is preliminary data.</text>
</comment>
<evidence type="ECO:0000313" key="2">
    <source>
        <dbReference type="EMBL" id="GAG53202.1"/>
    </source>
</evidence>
<feature type="transmembrane region" description="Helical" evidence="1">
    <location>
        <begin position="37"/>
        <end position="56"/>
    </location>
</feature>
<evidence type="ECO:0000256" key="1">
    <source>
        <dbReference type="SAM" id="Phobius"/>
    </source>
</evidence>
<feature type="non-terminal residue" evidence="2">
    <location>
        <position position="1"/>
    </location>
</feature>
<protein>
    <submittedName>
        <fullName evidence="2">Uncharacterized protein</fullName>
    </submittedName>
</protein>
<feature type="transmembrane region" description="Helical" evidence="1">
    <location>
        <begin position="170"/>
        <end position="196"/>
    </location>
</feature>
<proteinExistence type="predicted"/>
<organism evidence="2">
    <name type="scientific">marine sediment metagenome</name>
    <dbReference type="NCBI Taxonomy" id="412755"/>
    <lineage>
        <taxon>unclassified sequences</taxon>
        <taxon>metagenomes</taxon>
        <taxon>ecological metagenomes</taxon>
    </lineage>
</organism>
<feature type="transmembrane region" description="Helical" evidence="1">
    <location>
        <begin position="92"/>
        <end position="109"/>
    </location>
</feature>
<dbReference type="EMBL" id="BARS01053734">
    <property type="protein sequence ID" value="GAG53202.1"/>
    <property type="molecule type" value="Genomic_DNA"/>
</dbReference>
<keyword evidence="1" id="KW-0472">Membrane</keyword>
<sequence length="210" mass="22607">AGMAAPVWDRTPLIPIPLAGCKKERQVVSGKLIPHRVGFWLSLILLLLSLMSAIILEFLQVGPAPPDHGGLDYSKTWFCLAVVYTFLDQLNVVAWAYCVLISLALVHLYHKARGEAGTHSLLAYAVPNAVVLLVVLARVTCMFAVDHAGRAVTAADLAKTTLYYESGEEAIYGGGASPLAFAIVAVILNAPFWLVLATRSWKHASLEVAS</sequence>